<evidence type="ECO:0000313" key="2">
    <source>
        <dbReference type="EMBL" id="KAG1799622.1"/>
    </source>
</evidence>
<reference evidence="2" key="1">
    <citation type="journal article" date="2020" name="New Phytol.">
        <title>Comparative genomics reveals dynamic genome evolution in host specialist ectomycorrhizal fungi.</title>
        <authorList>
            <person name="Lofgren L.A."/>
            <person name="Nguyen N.H."/>
            <person name="Vilgalys R."/>
            <person name="Ruytinx J."/>
            <person name="Liao H.L."/>
            <person name="Branco S."/>
            <person name="Kuo A."/>
            <person name="LaButti K."/>
            <person name="Lipzen A."/>
            <person name="Andreopoulos W."/>
            <person name="Pangilinan J."/>
            <person name="Riley R."/>
            <person name="Hundley H."/>
            <person name="Na H."/>
            <person name="Barry K."/>
            <person name="Grigoriev I.V."/>
            <person name="Stajich J.E."/>
            <person name="Kennedy P.G."/>
        </authorList>
    </citation>
    <scope>NUCLEOTIDE SEQUENCE</scope>
    <source>
        <strain evidence="2">MN1</strain>
    </source>
</reference>
<dbReference type="Pfam" id="PF25597">
    <property type="entry name" value="SH3_retrovirus"/>
    <property type="match status" value="1"/>
</dbReference>
<sequence>SHWIGFDSNSNGHWIYWEDTCRVRVEHSVRFDEREVYIPVSTLLVGEQQP</sequence>
<name>A0A9P7DP43_9AGAM</name>
<dbReference type="OrthoDB" id="2640446at2759"/>
<dbReference type="EMBL" id="JABBWG010000135">
    <property type="protein sequence ID" value="KAG1799622.1"/>
    <property type="molecule type" value="Genomic_DNA"/>
</dbReference>
<keyword evidence="3" id="KW-1185">Reference proteome</keyword>
<evidence type="ECO:0000259" key="1">
    <source>
        <dbReference type="Pfam" id="PF25597"/>
    </source>
</evidence>
<gene>
    <name evidence="2" type="ORF">BJ212DRAFT_1287926</name>
</gene>
<protein>
    <recommendedName>
        <fullName evidence="1">Retroviral polymerase SH3-like domain-containing protein</fullName>
    </recommendedName>
</protein>
<proteinExistence type="predicted"/>
<dbReference type="AlphaFoldDB" id="A0A9P7DP43"/>
<accession>A0A9P7DP43</accession>
<dbReference type="InterPro" id="IPR057670">
    <property type="entry name" value="SH3_retrovirus"/>
</dbReference>
<dbReference type="GeneID" id="64626031"/>
<comment type="caution">
    <text evidence="2">The sequence shown here is derived from an EMBL/GenBank/DDBJ whole genome shotgun (WGS) entry which is preliminary data.</text>
</comment>
<feature type="non-terminal residue" evidence="2">
    <location>
        <position position="1"/>
    </location>
</feature>
<evidence type="ECO:0000313" key="3">
    <source>
        <dbReference type="Proteomes" id="UP000807769"/>
    </source>
</evidence>
<dbReference type="Proteomes" id="UP000807769">
    <property type="component" value="Unassembled WGS sequence"/>
</dbReference>
<organism evidence="2 3">
    <name type="scientific">Suillus subaureus</name>
    <dbReference type="NCBI Taxonomy" id="48587"/>
    <lineage>
        <taxon>Eukaryota</taxon>
        <taxon>Fungi</taxon>
        <taxon>Dikarya</taxon>
        <taxon>Basidiomycota</taxon>
        <taxon>Agaricomycotina</taxon>
        <taxon>Agaricomycetes</taxon>
        <taxon>Agaricomycetidae</taxon>
        <taxon>Boletales</taxon>
        <taxon>Suillineae</taxon>
        <taxon>Suillaceae</taxon>
        <taxon>Suillus</taxon>
    </lineage>
</organism>
<feature type="domain" description="Retroviral polymerase SH3-like" evidence="1">
    <location>
        <begin position="3"/>
        <end position="37"/>
    </location>
</feature>
<dbReference type="RefSeq" id="XP_041185760.1">
    <property type="nucleotide sequence ID" value="XM_041332014.1"/>
</dbReference>